<feature type="non-terminal residue" evidence="2">
    <location>
        <position position="1"/>
    </location>
</feature>
<evidence type="ECO:0000313" key="2">
    <source>
        <dbReference type="EMBL" id="MCZ8405029.1"/>
    </source>
</evidence>
<name>A0A9X3L3R1_ALCXX</name>
<comment type="caution">
    <text evidence="2">The sequence shown here is derived from an EMBL/GenBank/DDBJ whole genome shotgun (WGS) entry which is preliminary data.</text>
</comment>
<dbReference type="Proteomes" id="UP001141992">
    <property type="component" value="Unassembled WGS sequence"/>
</dbReference>
<proteinExistence type="predicted"/>
<gene>
    <name evidence="2" type="ORF">O9570_26480</name>
</gene>
<evidence type="ECO:0000256" key="1">
    <source>
        <dbReference type="SAM" id="MobiDB-lite"/>
    </source>
</evidence>
<protein>
    <submittedName>
        <fullName evidence="2">Uncharacterized protein</fullName>
    </submittedName>
</protein>
<evidence type="ECO:0000313" key="3">
    <source>
        <dbReference type="Proteomes" id="UP001141992"/>
    </source>
</evidence>
<sequence length="97" mass="9938">PSRDAGPSPSSASAPPAAAPAHDFRWRAEDAAALGAPRARGQARVDLAPKAQAEPSALSKGIAQSARPPCRQAHAHLGLLAVPFLLADTVRDGGCKW</sequence>
<organism evidence="2 3">
    <name type="scientific">Alcaligenes xylosoxydans xylosoxydans</name>
    <name type="common">Achromobacter xylosoxidans</name>
    <dbReference type="NCBI Taxonomy" id="85698"/>
    <lineage>
        <taxon>Bacteria</taxon>
        <taxon>Pseudomonadati</taxon>
        <taxon>Pseudomonadota</taxon>
        <taxon>Betaproteobacteria</taxon>
        <taxon>Burkholderiales</taxon>
        <taxon>Alcaligenaceae</taxon>
        <taxon>Achromobacter</taxon>
    </lineage>
</organism>
<accession>A0A9X3L3R1</accession>
<reference evidence="2" key="1">
    <citation type="submission" date="2022-12" db="EMBL/GenBank/DDBJ databases">
        <authorList>
            <person name="Voronina O.L."/>
            <person name="Kunda M.S."/>
            <person name="Ryzhova N."/>
            <person name="Aksenova E.I."/>
        </authorList>
    </citation>
    <scope>NUCLEOTIDE SEQUENCE</scope>
    <source>
        <strain evidence="2">SCCH136:Ach223948</strain>
    </source>
</reference>
<feature type="region of interest" description="Disordered" evidence="1">
    <location>
        <begin position="1"/>
        <end position="22"/>
    </location>
</feature>
<feature type="compositionally biased region" description="Low complexity" evidence="1">
    <location>
        <begin position="7"/>
        <end position="21"/>
    </location>
</feature>
<dbReference type="AlphaFoldDB" id="A0A9X3L3R1"/>
<dbReference type="EMBL" id="JAPZVI010000032">
    <property type="protein sequence ID" value="MCZ8405029.1"/>
    <property type="molecule type" value="Genomic_DNA"/>
</dbReference>